<dbReference type="PANTHER" id="PTHR34978:SF3">
    <property type="entry name" value="SLR0241 PROTEIN"/>
    <property type="match status" value="1"/>
</dbReference>
<keyword evidence="3" id="KW-0812">Transmembrane</keyword>
<dbReference type="CDD" id="cd07341">
    <property type="entry name" value="M56_BlaR1_MecR1_like"/>
    <property type="match status" value="1"/>
</dbReference>
<feature type="region of interest" description="Disordered" evidence="2">
    <location>
        <begin position="421"/>
        <end position="448"/>
    </location>
</feature>
<evidence type="ECO:0000256" key="1">
    <source>
        <dbReference type="SAM" id="Coils"/>
    </source>
</evidence>
<dbReference type="PANTHER" id="PTHR34978">
    <property type="entry name" value="POSSIBLE SENSOR-TRANSDUCER PROTEIN BLAR"/>
    <property type="match status" value="1"/>
</dbReference>
<dbReference type="CDD" id="cd22249">
    <property type="entry name" value="UDM1_RNF168_RNF169-like"/>
    <property type="match status" value="1"/>
</dbReference>
<accession>A0A246GA42</accession>
<dbReference type="Pfam" id="PF05569">
    <property type="entry name" value="Peptidase_M56"/>
    <property type="match status" value="1"/>
</dbReference>
<keyword evidence="1" id="KW-0175">Coiled coil</keyword>
<feature type="coiled-coil region" evidence="1">
    <location>
        <begin position="533"/>
        <end position="612"/>
    </location>
</feature>
<keyword evidence="3" id="KW-0472">Membrane</keyword>
<gene>
    <name evidence="5" type="ORF">BWK62_08905</name>
</gene>
<feature type="transmembrane region" description="Helical" evidence="3">
    <location>
        <begin position="37"/>
        <end position="58"/>
    </location>
</feature>
<feature type="domain" description="Peptidase M56" evidence="4">
    <location>
        <begin position="73"/>
        <end position="257"/>
    </location>
</feature>
<reference evidence="5 6" key="1">
    <citation type="journal article" date="2017" name="Infect. Genet. Evol.">
        <title>Comparative genome analysis of fish pathogen Flavobacterium columnare reveals extensive sequence diversity within the species.</title>
        <authorList>
            <person name="Kayansamruaj P."/>
            <person name="Dong H.T."/>
            <person name="Hirono I."/>
            <person name="Kondo H."/>
            <person name="Senapin S."/>
            <person name="Rodkhum C."/>
        </authorList>
    </citation>
    <scope>NUCLEOTIDE SEQUENCE [LARGE SCALE GENOMIC DNA]</scope>
    <source>
        <strain evidence="5 6">1214</strain>
    </source>
</reference>
<sequence>MEALILYVAKVNLLIAIFYIAYYFLVSKETFFRSNRWFLLTGLATAIILPLFFIRKYIFISTQIKTNAAAFQAIKHINSSQTSATPSIDWIFIFIIFYLLVFLFLLIKYLISFFSLYKLLKQNEVLKRGSFKLVDLDQEIAPFSFFNYIVYNSDFYTEDELQSILLHERVHSQDKHSIDLLISHLFCTFFWFNPFVWFYKKAISQNLEYIADQKASKFLKDKTKYQKALLKVITQRNCFSISNHFNSSLIKNRIVMLNQSQSEKKKSWKYVLIIPALVSFILFFQVKTIAQEKNITQSSSSGLYITTDKNSSDQEMKDDAKIAKEKFGVTIKFSKVKRNTKGEITAIKIEYKDLEGKKGMTHIQGDEPIKPIYFHKTKNKIGFGKANELNIVKNLHKSNNEDSNFGFSFLDKEENLAPDTNEIEIPSPETPDAITKSDKKGDKKPSIKNYSKSVIIKKQNNGKPEVIIDGKQIETDSEEYKKMLKDFNGIFEFNIHEDGPMVLKFNNEDVFKFDSNEIEKITKDALSNSQKQLKKLRDKMNNMRPEMDQMKIEMEKIKPEDFNFNFNWNEKESEAEMKKAREEMLKAREEMIKAREEMLKAKEEMLKAKNQQSKTKKA</sequence>
<proteinExistence type="predicted"/>
<dbReference type="Proteomes" id="UP000198034">
    <property type="component" value="Unassembled WGS sequence"/>
</dbReference>
<keyword evidence="3" id="KW-1133">Transmembrane helix</keyword>
<dbReference type="InterPro" id="IPR008756">
    <property type="entry name" value="Peptidase_M56"/>
</dbReference>
<dbReference type="EMBL" id="MTCY01000023">
    <property type="protein sequence ID" value="OWP76741.1"/>
    <property type="molecule type" value="Genomic_DNA"/>
</dbReference>
<evidence type="ECO:0000313" key="6">
    <source>
        <dbReference type="Proteomes" id="UP000198034"/>
    </source>
</evidence>
<feature type="compositionally biased region" description="Basic and acidic residues" evidence="2">
    <location>
        <begin position="435"/>
        <end position="445"/>
    </location>
</feature>
<evidence type="ECO:0000259" key="4">
    <source>
        <dbReference type="Pfam" id="PF05569"/>
    </source>
</evidence>
<comment type="caution">
    <text evidence="5">The sequence shown here is derived from an EMBL/GenBank/DDBJ whole genome shotgun (WGS) entry which is preliminary data.</text>
</comment>
<dbReference type="InterPro" id="IPR052173">
    <property type="entry name" value="Beta-lactam_resp_regulator"/>
</dbReference>
<evidence type="ECO:0000256" key="2">
    <source>
        <dbReference type="SAM" id="MobiDB-lite"/>
    </source>
</evidence>
<organism evidence="5 6">
    <name type="scientific">Flavobacterium columnare</name>
    <dbReference type="NCBI Taxonomy" id="996"/>
    <lineage>
        <taxon>Bacteria</taxon>
        <taxon>Pseudomonadati</taxon>
        <taxon>Bacteroidota</taxon>
        <taxon>Flavobacteriia</taxon>
        <taxon>Flavobacteriales</taxon>
        <taxon>Flavobacteriaceae</taxon>
        <taxon>Flavobacterium</taxon>
    </lineage>
</organism>
<protein>
    <recommendedName>
        <fullName evidence="4">Peptidase M56 domain-containing protein</fullName>
    </recommendedName>
</protein>
<name>A0A246GA42_9FLAO</name>
<dbReference type="AlphaFoldDB" id="A0A246GA42"/>
<feature type="transmembrane region" description="Helical" evidence="3">
    <location>
        <begin position="6"/>
        <end position="25"/>
    </location>
</feature>
<feature type="transmembrane region" description="Helical" evidence="3">
    <location>
        <begin position="270"/>
        <end position="290"/>
    </location>
</feature>
<evidence type="ECO:0000256" key="3">
    <source>
        <dbReference type="SAM" id="Phobius"/>
    </source>
</evidence>
<evidence type="ECO:0000313" key="5">
    <source>
        <dbReference type="EMBL" id="OWP76741.1"/>
    </source>
</evidence>
<feature type="transmembrane region" description="Helical" evidence="3">
    <location>
        <begin position="90"/>
        <end position="111"/>
    </location>
</feature>